<reference evidence="5 6" key="1">
    <citation type="submission" date="2018-11" db="EMBL/GenBank/DDBJ databases">
        <title>Rufibacter latericius sp. nov., isolated from water in Baiyang Lake.</title>
        <authorList>
            <person name="Yang Y."/>
        </authorList>
    </citation>
    <scope>NUCLEOTIDE SEQUENCE [LARGE SCALE GENOMIC DNA]</scope>
    <source>
        <strain evidence="5 6">R-22-1c-1</strain>
    </source>
</reference>
<evidence type="ECO:0000256" key="3">
    <source>
        <dbReference type="ARBA" id="ARBA00022898"/>
    </source>
</evidence>
<name>A0A3M9MDB8_9BACT</name>
<dbReference type="GO" id="GO:0006545">
    <property type="term" value="P:glycine biosynthetic process"/>
    <property type="evidence" value="ECO:0007669"/>
    <property type="project" value="TreeGrafter"/>
</dbReference>
<accession>A0A3M9MDB8</accession>
<dbReference type="GO" id="GO:0008483">
    <property type="term" value="F:transaminase activity"/>
    <property type="evidence" value="ECO:0007669"/>
    <property type="project" value="UniProtKB-KW"/>
</dbReference>
<dbReference type="Proteomes" id="UP000272117">
    <property type="component" value="Unassembled WGS sequence"/>
</dbReference>
<proteinExistence type="inferred from homology"/>
<evidence type="ECO:0000313" key="5">
    <source>
        <dbReference type="EMBL" id="RNI23546.1"/>
    </source>
</evidence>
<comment type="cofactor">
    <cofactor evidence="1">
        <name>pyridoxal 5'-phosphate</name>
        <dbReference type="ChEBI" id="CHEBI:597326"/>
    </cofactor>
</comment>
<keyword evidence="5" id="KW-0808">Transferase</keyword>
<dbReference type="AlphaFoldDB" id="A0A3M9MDB8"/>
<dbReference type="InterPro" id="IPR001597">
    <property type="entry name" value="ArAA_b-elim_lyase/Thr_aldolase"/>
</dbReference>
<gene>
    <name evidence="5" type="ORF">EFB08_18625</name>
</gene>
<dbReference type="Pfam" id="PF01212">
    <property type="entry name" value="Beta_elim_lyase"/>
    <property type="match status" value="1"/>
</dbReference>
<sequence>MAWKIPGRREFIKNSGLATLPLLLPTGLSASGLTDYAAKEENINFVTDGALTSPLEYARELQVIAEKYPDTQDSYAKGGAVSRLEADFAKLTGKQKAIFMPSGTMANNLALRVLSEGKSKVFVQELSHLYRDEADAAQTVHSKRLMPLVPGKAEFSLEELKEAIAYHQKGEVFQSGIGAVSIENPVRRADGQVFSLEEIKKIAAYCREHHIKLHLDGARLHLASAYSGVSIREYSSYFDTVYVSLYKYLGSKGGAILAGDAAVIDQMPHLIKIYGGNIYQNWPYAAMALDKLSSIESQLQKARAKGDQLMTLMNQSGHMKVAKIPNGSNIFNLQITAPVNYDKLTTHLKEKDRIQLRMPDSQGVIKFYVNETILKRSNDSILNALKKAIGVSAA</sequence>
<evidence type="ECO:0000259" key="4">
    <source>
        <dbReference type="Pfam" id="PF01212"/>
    </source>
</evidence>
<dbReference type="SUPFAM" id="SSF53383">
    <property type="entry name" value="PLP-dependent transferases"/>
    <property type="match status" value="1"/>
</dbReference>
<dbReference type="PANTHER" id="PTHR48097:SF9">
    <property type="entry name" value="L-THREONINE ALDOLASE"/>
    <property type="match status" value="1"/>
</dbReference>
<evidence type="ECO:0000256" key="1">
    <source>
        <dbReference type="ARBA" id="ARBA00001933"/>
    </source>
</evidence>
<dbReference type="Gene3D" id="3.40.640.10">
    <property type="entry name" value="Type I PLP-dependent aspartate aminotransferase-like (Major domain)"/>
    <property type="match status" value="1"/>
</dbReference>
<organism evidence="5 6">
    <name type="scientific">Rufibacter latericius</name>
    <dbReference type="NCBI Taxonomy" id="2487040"/>
    <lineage>
        <taxon>Bacteria</taxon>
        <taxon>Pseudomonadati</taxon>
        <taxon>Bacteroidota</taxon>
        <taxon>Cytophagia</taxon>
        <taxon>Cytophagales</taxon>
        <taxon>Hymenobacteraceae</taxon>
        <taxon>Rufibacter</taxon>
    </lineage>
</organism>
<dbReference type="GO" id="GO:0005829">
    <property type="term" value="C:cytosol"/>
    <property type="evidence" value="ECO:0007669"/>
    <property type="project" value="TreeGrafter"/>
</dbReference>
<dbReference type="GO" id="GO:0006567">
    <property type="term" value="P:L-threonine catabolic process"/>
    <property type="evidence" value="ECO:0007669"/>
    <property type="project" value="TreeGrafter"/>
</dbReference>
<dbReference type="InterPro" id="IPR015424">
    <property type="entry name" value="PyrdxlP-dep_Trfase"/>
</dbReference>
<dbReference type="InterPro" id="IPR015421">
    <property type="entry name" value="PyrdxlP-dep_Trfase_major"/>
</dbReference>
<dbReference type="OrthoDB" id="9774495at2"/>
<dbReference type="GO" id="GO:0008732">
    <property type="term" value="F:L-allo-threonine aldolase activity"/>
    <property type="evidence" value="ECO:0007669"/>
    <property type="project" value="TreeGrafter"/>
</dbReference>
<keyword evidence="5" id="KW-0032">Aminotransferase</keyword>
<comment type="similarity">
    <text evidence="2">Belongs to the threonine aldolase family.</text>
</comment>
<evidence type="ECO:0000313" key="6">
    <source>
        <dbReference type="Proteomes" id="UP000272117"/>
    </source>
</evidence>
<comment type="caution">
    <text evidence="5">The sequence shown here is derived from an EMBL/GenBank/DDBJ whole genome shotgun (WGS) entry which is preliminary data.</text>
</comment>
<dbReference type="PANTHER" id="PTHR48097">
    <property type="entry name" value="L-THREONINE ALDOLASE-RELATED"/>
    <property type="match status" value="1"/>
</dbReference>
<keyword evidence="6" id="KW-1185">Reference proteome</keyword>
<feature type="domain" description="Aromatic amino acid beta-eliminating lyase/threonine aldolase" evidence="4">
    <location>
        <begin position="52"/>
        <end position="319"/>
    </location>
</feature>
<protein>
    <submittedName>
        <fullName evidence="5">Aminotransferase class I/II-fold pyridoxal phosphate-dependent enzyme</fullName>
    </submittedName>
</protein>
<evidence type="ECO:0000256" key="2">
    <source>
        <dbReference type="ARBA" id="ARBA00006966"/>
    </source>
</evidence>
<dbReference type="EMBL" id="RJJD01000015">
    <property type="protein sequence ID" value="RNI23546.1"/>
    <property type="molecule type" value="Genomic_DNA"/>
</dbReference>
<keyword evidence="3" id="KW-0663">Pyridoxal phosphate</keyword>